<evidence type="ECO:0000313" key="5">
    <source>
        <dbReference type="EMBL" id="ACL04135.1"/>
    </source>
</evidence>
<dbReference type="GO" id="GO:0006289">
    <property type="term" value="P:nucleotide-excision repair"/>
    <property type="evidence" value="ECO:0007669"/>
    <property type="project" value="TreeGrafter"/>
</dbReference>
<name>B8FB49_DESAL</name>
<dbReference type="InterPro" id="IPR027417">
    <property type="entry name" value="P-loop_NTPase"/>
</dbReference>
<dbReference type="SMART" id="SM00487">
    <property type="entry name" value="DEXDc"/>
    <property type="match status" value="1"/>
</dbReference>
<keyword evidence="1" id="KW-0547">Nucleotide-binding</keyword>
<keyword evidence="5" id="KW-0347">Helicase</keyword>
<dbReference type="InterPro" id="IPR011545">
    <property type="entry name" value="DEAD/DEAH_box_helicase_dom"/>
</dbReference>
<dbReference type="SMART" id="SM00490">
    <property type="entry name" value="HELICc"/>
    <property type="match status" value="1"/>
</dbReference>
<dbReference type="PANTHER" id="PTHR47957">
    <property type="entry name" value="ATP-DEPENDENT HELICASE HRQ1"/>
    <property type="match status" value="1"/>
</dbReference>
<dbReference type="Pfam" id="PF22982">
    <property type="entry name" value="WHD_HRQ1"/>
    <property type="match status" value="1"/>
</dbReference>
<reference evidence="5 6" key="1">
    <citation type="journal article" date="2012" name="Environ. Microbiol.">
        <title>The genome sequence of Desulfatibacillum alkenivorans AK-01: a blueprint for anaerobic alkane oxidation.</title>
        <authorList>
            <person name="Callaghan A.V."/>
            <person name="Morris B.E."/>
            <person name="Pereira I.A."/>
            <person name="McInerney M.J."/>
            <person name="Austin R.N."/>
            <person name="Groves J.T."/>
            <person name="Kukor J.J."/>
            <person name="Suflita J.M."/>
            <person name="Young L.Y."/>
            <person name="Zylstra G.J."/>
            <person name="Wawrik B."/>
        </authorList>
    </citation>
    <scope>NUCLEOTIDE SEQUENCE [LARGE SCALE GENOMIC DNA]</scope>
    <source>
        <strain evidence="5 6">AK-01</strain>
    </source>
</reference>
<keyword evidence="6" id="KW-1185">Reference proteome</keyword>
<protein>
    <submittedName>
        <fullName evidence="5">DEAD/DEAH box helicase domain protein</fullName>
    </submittedName>
</protein>
<dbReference type="InterPro" id="IPR018973">
    <property type="entry name" value="MZB"/>
</dbReference>
<feature type="domain" description="Helicase ATP-binding" evidence="3">
    <location>
        <begin position="69"/>
        <end position="250"/>
    </location>
</feature>
<dbReference type="PROSITE" id="PS51194">
    <property type="entry name" value="HELICASE_CTER"/>
    <property type="match status" value="1"/>
</dbReference>
<dbReference type="InterPro" id="IPR001650">
    <property type="entry name" value="Helicase_C-like"/>
</dbReference>
<dbReference type="Pfam" id="PF09369">
    <property type="entry name" value="MZB"/>
    <property type="match status" value="1"/>
</dbReference>
<dbReference type="EMBL" id="CP001322">
    <property type="protein sequence ID" value="ACL04135.1"/>
    <property type="molecule type" value="Genomic_DNA"/>
</dbReference>
<organism evidence="5 6">
    <name type="scientific">Desulfatibacillum aliphaticivorans</name>
    <dbReference type="NCBI Taxonomy" id="218208"/>
    <lineage>
        <taxon>Bacteria</taxon>
        <taxon>Pseudomonadati</taxon>
        <taxon>Thermodesulfobacteriota</taxon>
        <taxon>Desulfobacteria</taxon>
        <taxon>Desulfobacterales</taxon>
        <taxon>Desulfatibacillaceae</taxon>
        <taxon>Desulfatibacillum</taxon>
    </lineage>
</organism>
<keyword evidence="5" id="KW-0378">Hydrolase</keyword>
<dbReference type="eggNOG" id="COG1111">
    <property type="taxonomic scope" value="Bacteria"/>
</dbReference>
<dbReference type="InterPro" id="IPR055227">
    <property type="entry name" value="HRQ1_WHD"/>
</dbReference>
<dbReference type="eggNOG" id="COG1205">
    <property type="taxonomic scope" value="Bacteria"/>
</dbReference>
<keyword evidence="2" id="KW-0067">ATP-binding</keyword>
<dbReference type="InterPro" id="IPR036397">
    <property type="entry name" value="RNaseH_sf"/>
</dbReference>
<dbReference type="GO" id="GO:0036297">
    <property type="term" value="P:interstrand cross-link repair"/>
    <property type="evidence" value="ECO:0007669"/>
    <property type="project" value="TreeGrafter"/>
</dbReference>
<dbReference type="Pfam" id="PF00270">
    <property type="entry name" value="DEAD"/>
    <property type="match status" value="1"/>
</dbReference>
<dbReference type="PROSITE" id="PS51192">
    <property type="entry name" value="HELICASE_ATP_BIND_1"/>
    <property type="match status" value="1"/>
</dbReference>
<evidence type="ECO:0000313" key="6">
    <source>
        <dbReference type="Proteomes" id="UP000000739"/>
    </source>
</evidence>
<dbReference type="Proteomes" id="UP000000739">
    <property type="component" value="Chromosome"/>
</dbReference>
<evidence type="ECO:0000256" key="2">
    <source>
        <dbReference type="ARBA" id="ARBA00022840"/>
    </source>
</evidence>
<dbReference type="InterPro" id="IPR012337">
    <property type="entry name" value="RNaseH-like_sf"/>
</dbReference>
<dbReference type="CDD" id="cd17923">
    <property type="entry name" value="DEXHc_Hrq1-like"/>
    <property type="match status" value="1"/>
</dbReference>
<dbReference type="Pfam" id="PF13482">
    <property type="entry name" value="RNase_H_2"/>
    <property type="match status" value="1"/>
</dbReference>
<dbReference type="GO" id="GO:0043138">
    <property type="term" value="F:3'-5' DNA helicase activity"/>
    <property type="evidence" value="ECO:0007669"/>
    <property type="project" value="TreeGrafter"/>
</dbReference>
<dbReference type="SUPFAM" id="SSF53098">
    <property type="entry name" value="Ribonuclease H-like"/>
    <property type="match status" value="1"/>
</dbReference>
<dbReference type="GO" id="GO:0005524">
    <property type="term" value="F:ATP binding"/>
    <property type="evidence" value="ECO:0007669"/>
    <property type="project" value="UniProtKB-KW"/>
</dbReference>
<sequence length="1002" mass="111726">MPPKPDKVAEYIYALKASSRMADQVVTHRSFPKSKAQYGQPEAPWPEPIAHILKKADVKKLFKHQVQAIDLIRRGENIVAATPTASGKTFMYNLPVLEALAQDPGAHALYMFPLKALTQDQIKTFRKLAANMENGPTAEIYDGDTTSYRRRKIKEAPPNAIFTNPEMLHLGFLPYHHNWEGFFGKLKFIIVDEVHTYRGVMGSHMAWVFARLLRVCRYYGSDPQFVMCSATIANPRDLACRLTGRNFKLVEKSTAPRGARHVVFMNPQTGPAQTAIMLLKAALARGLRTIVYTQSRKMTELISMWASERAGEFKDKISAYRAGYLPEERREIETKLASGELLAVVSTSALELGIDIGALDLCILVGYPGTVMATWQRGGRVGRDLSESAMVLIAGEDALDQYFMRNPEDFFSRSVENAVINPLNPVISARHIECAAAELPLNLDDPILQSGELDKTIYRLEQEGKLLRDAQGSRLYASKKKPQRDVDLRGSGSQFTIMVADPEDPEGPGGQSVGQIDLFRAFRETHPGAIYLHLGRTYRVDALDLARRTVFARPAQVDYYTQARGDKDTEILEIFDEKTVWGTRVYCGRLKVTDQVTGFESKKVRTRKSLGITPLDLPSNTFETQGLWFEIPGHTQKAVEDKFMHFMGGIHAIEHAAIGIAPLIVMADRNDLGGISTPFHPQMGGPAVFIYDGVPGGVGLSLIAFKKALELFSKTMQAIKSCPCETGCPSCVHSPKCGSGNRPIDKEASLFILESIRGAKPEKRKRIVLNKPEEANKAAEQAPPPEKPAINIQSSENKGVDLGQAYAAAIDAYIQPEREHNPFKSQENYGVLDIETRRSAAEVGGWGAAYRMGVSCSVLYDSRDDKFHEYFQDDTDALAQHLTQLDLVVGFNIIRFDYQVLSAHTAFDFSAIPTLDMLQKIYGVLGYRISLDKLAQHTLGTQKTADGLQALKWWKQGKIDKILKYCRADVAITRDLFLYGREHGHLLFQNKAKKVVRVPVKW</sequence>
<evidence type="ECO:0000259" key="4">
    <source>
        <dbReference type="PROSITE" id="PS51194"/>
    </source>
</evidence>
<gene>
    <name evidence="5" type="ordered locus">Dalk_2442</name>
</gene>
<dbReference type="GO" id="GO:0003676">
    <property type="term" value="F:nucleic acid binding"/>
    <property type="evidence" value="ECO:0007669"/>
    <property type="project" value="InterPro"/>
</dbReference>
<dbReference type="KEGG" id="dal:Dalk_2442"/>
<dbReference type="Gene3D" id="3.30.420.10">
    <property type="entry name" value="Ribonuclease H-like superfamily/Ribonuclease H"/>
    <property type="match status" value="1"/>
</dbReference>
<dbReference type="HOGENOM" id="CLU_000809_3_2_7"/>
<dbReference type="InterPro" id="IPR038720">
    <property type="entry name" value="YprB_RNase_H-like_dom"/>
</dbReference>
<dbReference type="Gene3D" id="3.40.50.300">
    <property type="entry name" value="P-loop containing nucleotide triphosphate hydrolases"/>
    <property type="match status" value="2"/>
</dbReference>
<evidence type="ECO:0000256" key="1">
    <source>
        <dbReference type="ARBA" id="ARBA00022741"/>
    </source>
</evidence>
<dbReference type="Pfam" id="PF00271">
    <property type="entry name" value="Helicase_C"/>
    <property type="match status" value="1"/>
</dbReference>
<dbReference type="AlphaFoldDB" id="B8FB49"/>
<dbReference type="RefSeq" id="WP_015947209.1">
    <property type="nucleotide sequence ID" value="NC_011768.1"/>
</dbReference>
<feature type="domain" description="Helicase C-terminal" evidence="4">
    <location>
        <begin position="278"/>
        <end position="426"/>
    </location>
</feature>
<dbReference type="SUPFAM" id="SSF52540">
    <property type="entry name" value="P-loop containing nucleoside triphosphate hydrolases"/>
    <property type="match status" value="1"/>
</dbReference>
<accession>B8FB49</accession>
<dbReference type="PANTHER" id="PTHR47957:SF3">
    <property type="entry name" value="ATP-DEPENDENT HELICASE HRQ1"/>
    <property type="match status" value="1"/>
</dbReference>
<evidence type="ECO:0000259" key="3">
    <source>
        <dbReference type="PROSITE" id="PS51192"/>
    </source>
</evidence>
<dbReference type="CDD" id="cd18797">
    <property type="entry name" value="SF2_C_Hrq"/>
    <property type="match status" value="1"/>
</dbReference>
<dbReference type="InterPro" id="IPR014001">
    <property type="entry name" value="Helicase_ATP-bd"/>
</dbReference>
<proteinExistence type="predicted"/>